<dbReference type="OrthoDB" id="19261at2759"/>
<feature type="region of interest" description="Disordered" evidence="1">
    <location>
        <begin position="295"/>
        <end position="397"/>
    </location>
</feature>
<dbReference type="KEGG" id="dfa:DFA_10892"/>
<dbReference type="InterPro" id="IPR000727">
    <property type="entry name" value="T_SNARE_dom"/>
</dbReference>
<feature type="compositionally biased region" description="Polar residues" evidence="1">
    <location>
        <begin position="382"/>
        <end position="397"/>
    </location>
</feature>
<dbReference type="EMBL" id="GL883028">
    <property type="protein sequence ID" value="EGG14634.1"/>
    <property type="molecule type" value="Genomic_DNA"/>
</dbReference>
<dbReference type="CDD" id="cd15841">
    <property type="entry name" value="SNARE_Qc"/>
    <property type="match status" value="1"/>
</dbReference>
<accession>F4QBP6</accession>
<feature type="domain" description="T-SNARE coiled-coil homology" evidence="2">
    <location>
        <begin position="266"/>
        <end position="312"/>
    </location>
</feature>
<organism evidence="3 4">
    <name type="scientific">Cavenderia fasciculata</name>
    <name type="common">Slime mold</name>
    <name type="synonym">Dictyostelium fasciculatum</name>
    <dbReference type="NCBI Taxonomy" id="261658"/>
    <lineage>
        <taxon>Eukaryota</taxon>
        <taxon>Amoebozoa</taxon>
        <taxon>Evosea</taxon>
        <taxon>Eumycetozoa</taxon>
        <taxon>Dictyostelia</taxon>
        <taxon>Acytosteliales</taxon>
        <taxon>Cavenderiaceae</taxon>
        <taxon>Cavenderia</taxon>
    </lineage>
</organism>
<dbReference type="PANTHER" id="PTHR19305">
    <property type="entry name" value="SYNAPTOSOMAL ASSOCIATED PROTEIN"/>
    <property type="match status" value="1"/>
</dbReference>
<evidence type="ECO:0000259" key="2">
    <source>
        <dbReference type="PROSITE" id="PS50192"/>
    </source>
</evidence>
<feature type="compositionally biased region" description="Low complexity" evidence="1">
    <location>
        <begin position="42"/>
        <end position="51"/>
    </location>
</feature>
<dbReference type="Proteomes" id="UP000007797">
    <property type="component" value="Unassembled WGS sequence"/>
</dbReference>
<dbReference type="GO" id="GO:0005886">
    <property type="term" value="C:plasma membrane"/>
    <property type="evidence" value="ECO:0007669"/>
    <property type="project" value="TreeGrafter"/>
</dbReference>
<reference evidence="4" key="1">
    <citation type="journal article" date="2011" name="Genome Res.">
        <title>Phylogeny-wide analysis of social amoeba genomes highlights ancient origins for complex intercellular communication.</title>
        <authorList>
            <person name="Heidel A.J."/>
            <person name="Lawal H.M."/>
            <person name="Felder M."/>
            <person name="Schilde C."/>
            <person name="Helps N.R."/>
            <person name="Tunggal B."/>
            <person name="Rivero F."/>
            <person name="John U."/>
            <person name="Schleicher M."/>
            <person name="Eichinger L."/>
            <person name="Platzer M."/>
            <person name="Noegel A.A."/>
            <person name="Schaap P."/>
            <person name="Gloeckner G."/>
        </authorList>
    </citation>
    <scope>NUCLEOTIDE SEQUENCE [LARGE SCALE GENOMIC DNA]</scope>
    <source>
        <strain evidence="4">SH3</strain>
    </source>
</reference>
<evidence type="ECO:0000313" key="4">
    <source>
        <dbReference type="Proteomes" id="UP000007797"/>
    </source>
</evidence>
<dbReference type="SUPFAM" id="SSF58038">
    <property type="entry name" value="SNARE fusion complex"/>
    <property type="match status" value="2"/>
</dbReference>
<name>F4QBP6_CACFS</name>
<dbReference type="PROSITE" id="PS50192">
    <property type="entry name" value="T_SNARE"/>
    <property type="match status" value="1"/>
</dbReference>
<dbReference type="GeneID" id="14866611"/>
<feature type="region of interest" description="Disordered" evidence="1">
    <location>
        <begin position="1"/>
        <end position="54"/>
    </location>
</feature>
<dbReference type="Gene3D" id="1.20.5.110">
    <property type="match status" value="2"/>
</dbReference>
<dbReference type="PANTHER" id="PTHR19305:SF28">
    <property type="entry name" value="CULMINATION SPECIFIC PROTEIN 37D"/>
    <property type="match status" value="1"/>
</dbReference>
<feature type="compositionally biased region" description="Basic and acidic residues" evidence="1">
    <location>
        <begin position="313"/>
        <end position="361"/>
    </location>
</feature>
<feature type="region of interest" description="Disordered" evidence="1">
    <location>
        <begin position="196"/>
        <end position="230"/>
    </location>
</feature>
<feature type="compositionally biased region" description="Basic and acidic residues" evidence="1">
    <location>
        <begin position="11"/>
        <end position="29"/>
    </location>
</feature>
<feature type="compositionally biased region" description="Polar residues" evidence="1">
    <location>
        <begin position="1"/>
        <end position="10"/>
    </location>
</feature>
<proteinExistence type="predicted"/>
<protein>
    <submittedName>
        <fullName evidence="3">Culmination specific protein 37D</fullName>
    </submittedName>
</protein>
<sequence length="397" mass="45242">MASDPTSPKMSSEDIHKENLRNLIGDKKGGARSNNIAPPPSYSSEGSGYSSNVGMSAEMYEQEIQQRLDEWESKYNNTERTGKMLETLRETHGKGVDTLMKLGSQTEQLNNISKLSAEQEEQVKGLGKYKRFNKYMLRGKKKQKEKEPKPKEIHHEVNYVKSRHDANGKIYQKRENDKLNHDASVNGSYVYSPTTSSVSNGMVPVGDSPQQQPRVKKEINDEEGGGLSKKMWNRYGSETEKSMANAKEISMVTEYDIADNEFIKRAEWIKREDEHLEEMGFILQDLKNIAISTHSEVQGQGRKMDEIIGSVDRGSDFSLKRKSPKKAEKERKKAEKLEEKKKKEEEKTKRESDKKMEKELGKGSNGKALYKSKYDDQLREVPNTQSVDQSKSGNPFL</sequence>
<dbReference type="OMA" id="QLDEMQD"/>
<gene>
    <name evidence="3" type="primary">cspA</name>
    <name evidence="3" type="ORF">DFA_10892</name>
</gene>
<evidence type="ECO:0000256" key="1">
    <source>
        <dbReference type="SAM" id="MobiDB-lite"/>
    </source>
</evidence>
<dbReference type="AlphaFoldDB" id="F4QBP6"/>
<evidence type="ECO:0000313" key="3">
    <source>
        <dbReference type="EMBL" id="EGG14634.1"/>
    </source>
</evidence>
<dbReference type="RefSeq" id="XP_004351142.1">
    <property type="nucleotide sequence ID" value="XM_004351090.1"/>
</dbReference>
<keyword evidence="4" id="KW-1185">Reference proteome</keyword>